<reference evidence="1 2" key="3">
    <citation type="journal article" date="2010" name="BMC Genomics">
        <title>Transcriptome sequencing and comparative analysis of cucumber flowers with different sex types.</title>
        <authorList>
            <person name="Guo S."/>
            <person name="Zheng Y."/>
            <person name="Joung J.G."/>
            <person name="Liu S."/>
            <person name="Zhang Z."/>
            <person name="Crasta O.R."/>
            <person name="Sobral B.W."/>
            <person name="Xu Y."/>
            <person name="Huang S."/>
            <person name="Fei Z."/>
        </authorList>
    </citation>
    <scope>NUCLEOTIDE SEQUENCE [LARGE SCALE GENOMIC DNA]</scope>
    <source>
        <strain evidence="2">cv. 9930</strain>
    </source>
</reference>
<reference evidence="1 2" key="4">
    <citation type="journal article" date="2011" name="BMC Genomics">
        <title>RNA-Seq improves annotation of protein-coding genes in the cucumber genome.</title>
        <authorList>
            <person name="Li Z."/>
            <person name="Zhang Z."/>
            <person name="Yan P."/>
            <person name="Huang S."/>
            <person name="Fei Z."/>
            <person name="Lin K."/>
        </authorList>
    </citation>
    <scope>NUCLEOTIDE SEQUENCE [LARGE SCALE GENOMIC DNA]</scope>
    <source>
        <strain evidence="2">cv. 9930</strain>
    </source>
</reference>
<keyword evidence="2" id="KW-1185">Reference proteome</keyword>
<reference evidence="1 2" key="2">
    <citation type="journal article" date="2009" name="PLoS ONE">
        <title>An integrated genetic and cytogenetic map of the cucumber genome.</title>
        <authorList>
            <person name="Ren Y."/>
            <person name="Zhang Z."/>
            <person name="Liu J."/>
            <person name="Staub J.E."/>
            <person name="Han Y."/>
            <person name="Cheng Z."/>
            <person name="Li X."/>
            <person name="Lu J."/>
            <person name="Miao H."/>
            <person name="Kang H."/>
            <person name="Xie B."/>
            <person name="Gu X."/>
            <person name="Wang X."/>
            <person name="Du Y."/>
            <person name="Jin W."/>
            <person name="Huang S."/>
        </authorList>
    </citation>
    <scope>NUCLEOTIDE SEQUENCE [LARGE SCALE GENOMIC DNA]</scope>
    <source>
        <strain evidence="2">cv. 9930</strain>
    </source>
</reference>
<evidence type="ECO:0000313" key="1">
    <source>
        <dbReference type="EMBL" id="KGN61533.1"/>
    </source>
</evidence>
<accession>A0A0A0LIE6</accession>
<name>A0A0A0LIE6_CUCSA</name>
<reference evidence="1 2" key="1">
    <citation type="journal article" date="2009" name="Nat. Genet.">
        <title>The genome of the cucumber, Cucumis sativus L.</title>
        <authorList>
            <person name="Huang S."/>
            <person name="Li R."/>
            <person name="Zhang Z."/>
            <person name="Li L."/>
            <person name="Gu X."/>
            <person name="Fan W."/>
            <person name="Lucas W.J."/>
            <person name="Wang X."/>
            <person name="Xie B."/>
            <person name="Ni P."/>
            <person name="Ren Y."/>
            <person name="Zhu H."/>
            <person name="Li J."/>
            <person name="Lin K."/>
            <person name="Jin W."/>
            <person name="Fei Z."/>
            <person name="Li G."/>
            <person name="Staub J."/>
            <person name="Kilian A."/>
            <person name="van der Vossen E.A."/>
            <person name="Wu Y."/>
            <person name="Guo J."/>
            <person name="He J."/>
            <person name="Jia Z."/>
            <person name="Ren Y."/>
            <person name="Tian G."/>
            <person name="Lu Y."/>
            <person name="Ruan J."/>
            <person name="Qian W."/>
            <person name="Wang M."/>
            <person name="Huang Q."/>
            <person name="Li B."/>
            <person name="Xuan Z."/>
            <person name="Cao J."/>
            <person name="Asan"/>
            <person name="Wu Z."/>
            <person name="Zhang J."/>
            <person name="Cai Q."/>
            <person name="Bai Y."/>
            <person name="Zhao B."/>
            <person name="Han Y."/>
            <person name="Li Y."/>
            <person name="Li X."/>
            <person name="Wang S."/>
            <person name="Shi Q."/>
            <person name="Liu S."/>
            <person name="Cho W.K."/>
            <person name="Kim J.Y."/>
            <person name="Xu Y."/>
            <person name="Heller-Uszynska K."/>
            <person name="Miao H."/>
            <person name="Cheng Z."/>
            <person name="Zhang S."/>
            <person name="Wu J."/>
            <person name="Yang Y."/>
            <person name="Kang H."/>
            <person name="Li M."/>
            <person name="Liang H."/>
            <person name="Ren X."/>
            <person name="Shi Z."/>
            <person name="Wen M."/>
            <person name="Jian M."/>
            <person name="Yang H."/>
            <person name="Zhang G."/>
            <person name="Yang Z."/>
            <person name="Chen R."/>
            <person name="Liu S."/>
            <person name="Li J."/>
            <person name="Ma L."/>
            <person name="Liu H."/>
            <person name="Zhou Y."/>
            <person name="Zhao J."/>
            <person name="Fang X."/>
            <person name="Li G."/>
            <person name="Fang L."/>
            <person name="Li Y."/>
            <person name="Liu D."/>
            <person name="Zheng H."/>
            <person name="Zhang Y."/>
            <person name="Qin N."/>
            <person name="Li Z."/>
            <person name="Yang G."/>
            <person name="Yang S."/>
            <person name="Bolund L."/>
            <person name="Kristiansen K."/>
            <person name="Zheng H."/>
            <person name="Li S."/>
            <person name="Zhang X."/>
            <person name="Yang H."/>
            <person name="Wang J."/>
            <person name="Sun R."/>
            <person name="Zhang B."/>
            <person name="Jiang S."/>
            <person name="Wang J."/>
            <person name="Du Y."/>
            <person name="Li S."/>
        </authorList>
    </citation>
    <scope>NUCLEOTIDE SEQUENCE [LARGE SCALE GENOMIC DNA]</scope>
    <source>
        <strain evidence="2">cv. 9930</strain>
    </source>
</reference>
<evidence type="ECO:0000313" key="2">
    <source>
        <dbReference type="Proteomes" id="UP000029981"/>
    </source>
</evidence>
<dbReference type="AlphaFoldDB" id="A0A0A0LIE6"/>
<dbReference type="EMBL" id="CM002923">
    <property type="protein sequence ID" value="KGN61533.1"/>
    <property type="molecule type" value="Genomic_DNA"/>
</dbReference>
<protein>
    <submittedName>
        <fullName evidence="1">Uncharacterized protein</fullName>
    </submittedName>
</protein>
<organism evidence="1 2">
    <name type="scientific">Cucumis sativus</name>
    <name type="common">Cucumber</name>
    <dbReference type="NCBI Taxonomy" id="3659"/>
    <lineage>
        <taxon>Eukaryota</taxon>
        <taxon>Viridiplantae</taxon>
        <taxon>Streptophyta</taxon>
        <taxon>Embryophyta</taxon>
        <taxon>Tracheophyta</taxon>
        <taxon>Spermatophyta</taxon>
        <taxon>Magnoliopsida</taxon>
        <taxon>eudicotyledons</taxon>
        <taxon>Gunneridae</taxon>
        <taxon>Pentapetalae</taxon>
        <taxon>rosids</taxon>
        <taxon>fabids</taxon>
        <taxon>Cucurbitales</taxon>
        <taxon>Cucurbitaceae</taxon>
        <taxon>Benincaseae</taxon>
        <taxon>Cucumis</taxon>
    </lineage>
</organism>
<gene>
    <name evidence="1" type="ORF">Csa_2G162160</name>
</gene>
<dbReference type="Proteomes" id="UP000029981">
    <property type="component" value="Chromosome 2"/>
</dbReference>
<sequence length="103" mass="11558">MQKPRRELPFQVMSTLHQSKLHRHNTTTLKLSYCRCIDPTSTKLFCCRSDLTLALAYCQHVDLVGESRVGHNPMLTSSHSDVAITSYDAPIMMPTSTYPSAST</sequence>
<dbReference type="Gramene" id="KGN61533">
    <property type="protein sequence ID" value="KGN61533"/>
    <property type="gene ID" value="Csa_2G162160"/>
</dbReference>
<proteinExistence type="predicted"/>